<feature type="region of interest" description="Disordered" evidence="1">
    <location>
        <begin position="1"/>
        <end position="22"/>
    </location>
</feature>
<reference evidence="2 3" key="1">
    <citation type="submission" date="2019-10" db="EMBL/GenBank/DDBJ databases">
        <title>Unraveling microbial dark matter from salterns through culturing: the case of the genus Halosegnis.</title>
        <authorList>
            <person name="Duran-Viseras A."/>
            <person name="Andrei A.-S."/>
            <person name="Vera-Gargallo B."/>
            <person name="Ghai R."/>
            <person name="Sanchez-Porro C."/>
            <person name="Ventosa A."/>
        </authorList>
    </citation>
    <scope>NUCLEOTIDE SEQUENCE [LARGE SCALE GENOMIC DNA]</scope>
    <source>
        <strain evidence="2 3">F19-13</strain>
    </source>
</reference>
<name>A0A5N5UKW5_9EURY</name>
<evidence type="ECO:0000256" key="1">
    <source>
        <dbReference type="SAM" id="MobiDB-lite"/>
    </source>
</evidence>
<evidence type="ECO:0000313" key="2">
    <source>
        <dbReference type="EMBL" id="KAB7519462.1"/>
    </source>
</evidence>
<organism evidence="2 3">
    <name type="scientific">Halosegnis rubeus</name>
    <dbReference type="NCBI Taxonomy" id="2212850"/>
    <lineage>
        <taxon>Archaea</taxon>
        <taxon>Methanobacteriati</taxon>
        <taxon>Methanobacteriota</taxon>
        <taxon>Stenosarchaea group</taxon>
        <taxon>Halobacteria</taxon>
        <taxon>Halobacteriales</taxon>
        <taxon>Natronomonadaceae</taxon>
        <taxon>Halosegnis</taxon>
    </lineage>
</organism>
<dbReference type="AlphaFoldDB" id="A0A5N5UKW5"/>
<feature type="compositionally biased region" description="Basic and acidic residues" evidence="1">
    <location>
        <begin position="1"/>
        <end position="13"/>
    </location>
</feature>
<gene>
    <name evidence="2" type="ORF">DP108_05020</name>
</gene>
<feature type="region of interest" description="Disordered" evidence="1">
    <location>
        <begin position="36"/>
        <end position="59"/>
    </location>
</feature>
<protein>
    <submittedName>
        <fullName evidence="2">Uncharacterized protein</fullName>
    </submittedName>
</protein>
<feature type="compositionally biased region" description="Acidic residues" evidence="1">
    <location>
        <begin position="45"/>
        <end position="55"/>
    </location>
</feature>
<sequence length="116" mass="12731">MRELAELPRRQNGEYDETPPGEWYEGLVGFKPAPVFDVPQTEGEPLPELETEATGDGEGLVPALRDTADDLGVIVETVDAAEWEHSDAKRSVNIGVETTTALSLRRKPARIRSTSQ</sequence>
<evidence type="ECO:0000313" key="3">
    <source>
        <dbReference type="Proteomes" id="UP000326207"/>
    </source>
</evidence>
<accession>A0A5N5UKW5</accession>
<proteinExistence type="predicted"/>
<comment type="caution">
    <text evidence="2">The sequence shown here is derived from an EMBL/GenBank/DDBJ whole genome shotgun (WGS) entry which is preliminary data.</text>
</comment>
<dbReference type="Proteomes" id="UP000326207">
    <property type="component" value="Unassembled WGS sequence"/>
</dbReference>
<dbReference type="EMBL" id="QMDY01000002">
    <property type="protein sequence ID" value="KAB7519462.1"/>
    <property type="molecule type" value="Genomic_DNA"/>
</dbReference>